<proteinExistence type="predicted"/>
<dbReference type="RefSeq" id="XP_005705304.1">
    <property type="nucleotide sequence ID" value="XM_005705247.1"/>
</dbReference>
<organism evidence="1 2">
    <name type="scientific">Galdieria sulphuraria</name>
    <name type="common">Red alga</name>
    <dbReference type="NCBI Taxonomy" id="130081"/>
    <lineage>
        <taxon>Eukaryota</taxon>
        <taxon>Rhodophyta</taxon>
        <taxon>Bangiophyceae</taxon>
        <taxon>Galdieriales</taxon>
        <taxon>Galdieriaceae</taxon>
        <taxon>Galdieria</taxon>
    </lineage>
</organism>
<accession>M2XYX7</accession>
<dbReference type="GeneID" id="17087634"/>
<reference evidence="2" key="1">
    <citation type="journal article" date="2013" name="Science">
        <title>Gene transfer from bacteria and archaea facilitated evolution of an extremophilic eukaryote.</title>
        <authorList>
            <person name="Schonknecht G."/>
            <person name="Chen W.H."/>
            <person name="Ternes C.M."/>
            <person name="Barbier G.G."/>
            <person name="Shrestha R.P."/>
            <person name="Stanke M."/>
            <person name="Brautigam A."/>
            <person name="Baker B.J."/>
            <person name="Banfield J.F."/>
            <person name="Garavito R.M."/>
            <person name="Carr K."/>
            <person name="Wilkerson C."/>
            <person name="Rensing S.A."/>
            <person name="Gagneul D."/>
            <person name="Dickenson N.E."/>
            <person name="Oesterhelt C."/>
            <person name="Lercher M.J."/>
            <person name="Weber A.P."/>
        </authorList>
    </citation>
    <scope>NUCLEOTIDE SEQUENCE [LARGE SCALE GENOMIC DNA]</scope>
    <source>
        <strain evidence="2">074W</strain>
    </source>
</reference>
<keyword evidence="2" id="KW-1185">Reference proteome</keyword>
<dbReference type="Proteomes" id="UP000030680">
    <property type="component" value="Unassembled WGS sequence"/>
</dbReference>
<sequence>MPCHQLGTSSYHWFLASRISVVFKRLRKFIVHKQVDLSNSGKDKDPEDAKLDFETRVTSFTAWLITW</sequence>
<dbReference type="AlphaFoldDB" id="M2XYX7"/>
<name>M2XYX7_GALSU</name>
<evidence type="ECO:0000313" key="2">
    <source>
        <dbReference type="Proteomes" id="UP000030680"/>
    </source>
</evidence>
<dbReference type="Gramene" id="EME28784">
    <property type="protein sequence ID" value="EME28784"/>
    <property type="gene ID" value="Gasu_38320"/>
</dbReference>
<protein>
    <submittedName>
        <fullName evidence="1">Uncharacterized protein</fullName>
    </submittedName>
</protein>
<dbReference type="EMBL" id="KB454516">
    <property type="protein sequence ID" value="EME28784.1"/>
    <property type="molecule type" value="Genomic_DNA"/>
</dbReference>
<dbReference type="KEGG" id="gsl:Gasu_38320"/>
<dbReference type="OrthoDB" id="14784at2759"/>
<evidence type="ECO:0000313" key="1">
    <source>
        <dbReference type="EMBL" id="EME28784.1"/>
    </source>
</evidence>
<gene>
    <name evidence="1" type="ORF">Gasu_38320</name>
</gene>